<dbReference type="InterPro" id="IPR036864">
    <property type="entry name" value="Zn2-C6_fun-type_DNA-bd_sf"/>
</dbReference>
<sequence length="735" mass="82467">MRKRPRAILPYPGEASSSSRPTSSTTDGEIAHKRRAVRVACNTCRNKKTACDGGRPSCARCLRGNSICQYASANPEETPQEALRRQIDQLQDNLAEHAEFLQRLRSASDPEALSIVRRLRATPNISPVLSSLRGSAHTATRLSELRVLQGVLLTQAETEIELSVLHSSVYPLKLPLDFDSIDMESLFSPEKNPSPLVVDTQERSRTSTRFSVTPDRSVFRPPALRGTTSQRQSPMEGPVTAPQYCDSRLERLDISYWTSIPITNTFAASVLSYYFEFDHPIYACVDADVFIDDLVERRLGHCSAFLVSALMAFACQSYTQFDRRSSALSAAFMEEAQKLLRSERRSQTSDHLAALTYLALAAGCSGSDELGVSLAAECHALAKRLKLLGVRPSDDLALEFHSLPLNDLKSWAAAAWGAYAWLTYRSIFYPEPPIPYPPLLPIPGDRDRDTDYGSTLTWPTHELPAYMGETFQTLSKLWVIIQEINILYVLTDEEPLTQRVPLSYAETKYQALLHLADTLLPSMLPTEQSAAHVLFFHALYHSTVLTLFYPFQVSANNSRIRSLSSIDAYPSSIYNASLNQLKHLVYGYYAREQRLATQCWFNTAILRVSTEIVKNSASDPDWFFYFRLCFKFWKDAYICYRPFRHIAQANLAAALEYGVLTSDTATAMIEEITALGQHHVAVDEAEIGGLFDVNRGPQSIENSKIASFAKRFEELRLFDELTTGDFESTLRAESD</sequence>
<dbReference type="SMART" id="SM00066">
    <property type="entry name" value="GAL4"/>
    <property type="match status" value="1"/>
</dbReference>
<name>A0AA39GI85_SARSR</name>
<dbReference type="AlphaFoldDB" id="A0AA39GI85"/>
<dbReference type="PROSITE" id="PS50048">
    <property type="entry name" value="ZN2_CY6_FUNGAL_2"/>
    <property type="match status" value="1"/>
</dbReference>
<keyword evidence="2" id="KW-0175">Coiled coil</keyword>
<evidence type="ECO:0000313" key="6">
    <source>
        <dbReference type="Proteomes" id="UP001175261"/>
    </source>
</evidence>
<proteinExistence type="predicted"/>
<organism evidence="5 6">
    <name type="scientific">Sarocladium strictum</name>
    <name type="common">Black bundle disease fungus</name>
    <name type="synonym">Acremonium strictum</name>
    <dbReference type="NCBI Taxonomy" id="5046"/>
    <lineage>
        <taxon>Eukaryota</taxon>
        <taxon>Fungi</taxon>
        <taxon>Dikarya</taxon>
        <taxon>Ascomycota</taxon>
        <taxon>Pezizomycotina</taxon>
        <taxon>Sordariomycetes</taxon>
        <taxon>Hypocreomycetidae</taxon>
        <taxon>Hypocreales</taxon>
        <taxon>Sarocladiaceae</taxon>
        <taxon>Sarocladium</taxon>
    </lineage>
</organism>
<dbReference type="PROSITE" id="PS00463">
    <property type="entry name" value="ZN2_CY6_FUNGAL_1"/>
    <property type="match status" value="1"/>
</dbReference>
<dbReference type="GO" id="GO:0008270">
    <property type="term" value="F:zinc ion binding"/>
    <property type="evidence" value="ECO:0007669"/>
    <property type="project" value="InterPro"/>
</dbReference>
<dbReference type="SUPFAM" id="SSF57701">
    <property type="entry name" value="Zn2/Cys6 DNA-binding domain"/>
    <property type="match status" value="1"/>
</dbReference>
<dbReference type="InterPro" id="IPR053187">
    <property type="entry name" value="Notoamide_regulator"/>
</dbReference>
<gene>
    <name evidence="5" type="ORF">NLU13_4085</name>
</gene>
<reference evidence="5" key="1">
    <citation type="submission" date="2022-10" db="EMBL/GenBank/DDBJ databases">
        <title>Determination and structural analysis of whole genome sequence of Sarocladium strictum F4-1.</title>
        <authorList>
            <person name="Hu L."/>
            <person name="Jiang Y."/>
        </authorList>
    </citation>
    <scope>NUCLEOTIDE SEQUENCE</scope>
    <source>
        <strain evidence="5">F4-1</strain>
    </source>
</reference>
<evidence type="ECO:0000259" key="4">
    <source>
        <dbReference type="PROSITE" id="PS50048"/>
    </source>
</evidence>
<feature type="region of interest" description="Disordered" evidence="3">
    <location>
        <begin position="1"/>
        <end position="31"/>
    </location>
</feature>
<dbReference type="PANTHER" id="PTHR47256:SF1">
    <property type="entry name" value="ZN(II)2CYS6 TRANSCRIPTION FACTOR (EUROFUNG)"/>
    <property type="match status" value="1"/>
</dbReference>
<comment type="caution">
    <text evidence="5">The sequence shown here is derived from an EMBL/GenBank/DDBJ whole genome shotgun (WGS) entry which is preliminary data.</text>
</comment>
<dbReference type="Pfam" id="PF00172">
    <property type="entry name" value="Zn_clus"/>
    <property type="match status" value="1"/>
</dbReference>
<keyword evidence="1" id="KW-0539">Nucleus</keyword>
<dbReference type="GO" id="GO:0000981">
    <property type="term" value="F:DNA-binding transcription factor activity, RNA polymerase II-specific"/>
    <property type="evidence" value="ECO:0007669"/>
    <property type="project" value="InterPro"/>
</dbReference>
<evidence type="ECO:0000256" key="2">
    <source>
        <dbReference type="SAM" id="Coils"/>
    </source>
</evidence>
<dbReference type="Gene3D" id="4.10.240.10">
    <property type="entry name" value="Zn(2)-C6 fungal-type DNA-binding domain"/>
    <property type="match status" value="1"/>
</dbReference>
<dbReference type="CDD" id="cd12148">
    <property type="entry name" value="fungal_TF_MHR"/>
    <property type="match status" value="1"/>
</dbReference>
<protein>
    <recommendedName>
        <fullName evidence="4">Zn(2)-C6 fungal-type domain-containing protein</fullName>
    </recommendedName>
</protein>
<evidence type="ECO:0000256" key="3">
    <source>
        <dbReference type="SAM" id="MobiDB-lite"/>
    </source>
</evidence>
<evidence type="ECO:0000256" key="1">
    <source>
        <dbReference type="ARBA" id="ARBA00023242"/>
    </source>
</evidence>
<feature type="compositionally biased region" description="Low complexity" evidence="3">
    <location>
        <begin position="16"/>
        <end position="26"/>
    </location>
</feature>
<evidence type="ECO:0000313" key="5">
    <source>
        <dbReference type="EMBL" id="KAK0387840.1"/>
    </source>
</evidence>
<feature type="coiled-coil region" evidence="2">
    <location>
        <begin position="80"/>
        <end position="107"/>
    </location>
</feature>
<feature type="region of interest" description="Disordered" evidence="3">
    <location>
        <begin position="221"/>
        <end position="240"/>
    </location>
</feature>
<keyword evidence="6" id="KW-1185">Reference proteome</keyword>
<feature type="domain" description="Zn(2)-C6 fungal-type" evidence="4">
    <location>
        <begin position="40"/>
        <end position="70"/>
    </location>
</feature>
<dbReference type="CDD" id="cd00067">
    <property type="entry name" value="GAL4"/>
    <property type="match status" value="1"/>
</dbReference>
<dbReference type="PANTHER" id="PTHR47256">
    <property type="entry name" value="ZN(II)2CYS6 TRANSCRIPTION FACTOR (EUROFUNG)-RELATED"/>
    <property type="match status" value="1"/>
</dbReference>
<accession>A0AA39GI85</accession>
<dbReference type="Proteomes" id="UP001175261">
    <property type="component" value="Unassembled WGS sequence"/>
</dbReference>
<dbReference type="EMBL" id="JAPDFR010000003">
    <property type="protein sequence ID" value="KAK0387840.1"/>
    <property type="molecule type" value="Genomic_DNA"/>
</dbReference>
<dbReference type="InterPro" id="IPR001138">
    <property type="entry name" value="Zn2Cys6_DnaBD"/>
</dbReference>